<evidence type="ECO:0000313" key="4">
    <source>
        <dbReference type="EMBL" id="WFN19461.1"/>
    </source>
</evidence>
<feature type="transmembrane region" description="Helical" evidence="1">
    <location>
        <begin position="110"/>
        <end position="129"/>
    </location>
</feature>
<dbReference type="EMBL" id="JAENIB010000013">
    <property type="protein sequence ID" value="MBK1933417.1"/>
    <property type="molecule type" value="Genomic_DNA"/>
</dbReference>
<sequence>MRRLNADLIHVVASAGLPALVNFAVAALALHLFDSVLVGRSYALLALFYVAIDVFNFGSARIYTIDRIRARFPGLLRLDCVSAIGSAVLFCVACAVLGRTGSIALPNWTAMLVIAPVCYGLSHFALGFFRMTKRNGVVLAISTISALSRLAVIALLAEFAGLRSHFPDLLLLVEAAYGAMLLAAYLWLRRRDTADHEPERRQAPARGGLGWYRDFIAQARGEMLSSWYANAVLSGAKHLDVLIVSAVVGPAGAALYRVAKGFNNLAFNFGQSFSLAISGNDGRVSRLIGGAGFGRTLAAGLLACGIALAAASYALLEVRLFPVQSIGSRSHQFAFVFAVLLGACLVFLCRILSLWLYARSRRAFVKMASCEAALTLALVAALGWQFGVQGAICGVGAAALVILTSSCVLLTRRAPPRGRHRAGPANTEQESS</sequence>
<dbReference type="Proteomes" id="UP000664048">
    <property type="component" value="Unassembled WGS sequence"/>
</dbReference>
<dbReference type="EMBL" id="CP090641">
    <property type="protein sequence ID" value="WFN19461.1"/>
    <property type="molecule type" value="Genomic_DNA"/>
</dbReference>
<dbReference type="GeneID" id="93188906"/>
<feature type="transmembrane region" description="Helical" evidence="1">
    <location>
        <begin position="388"/>
        <end position="411"/>
    </location>
</feature>
<organism evidence="2 5">
    <name type="scientific">Burkholderia contaminans</name>
    <dbReference type="NCBI Taxonomy" id="488447"/>
    <lineage>
        <taxon>Bacteria</taxon>
        <taxon>Pseudomonadati</taxon>
        <taxon>Pseudomonadota</taxon>
        <taxon>Betaproteobacteria</taxon>
        <taxon>Burkholderiales</taxon>
        <taxon>Burkholderiaceae</taxon>
        <taxon>Burkholderia</taxon>
        <taxon>Burkholderia cepacia complex</taxon>
    </lineage>
</organism>
<reference evidence="2" key="1">
    <citation type="submission" date="2021-01" db="EMBL/GenBank/DDBJ databases">
        <title>Outbreak of Burkholderia contaminns endophthalmitis traced to a clinical ventilation system.</title>
        <authorList>
            <person name="Lipuma J."/>
            <person name="Spilker T."/>
            <person name="Kratholm J."/>
        </authorList>
    </citation>
    <scope>NUCLEOTIDE SEQUENCE</scope>
    <source>
        <strain evidence="2">HI4954</strain>
    </source>
</reference>
<feature type="transmembrane region" description="Helical" evidence="1">
    <location>
        <begin position="364"/>
        <end position="382"/>
    </location>
</feature>
<protein>
    <recommendedName>
        <fullName evidence="8">Polysaccharide biosynthesis protein</fullName>
    </recommendedName>
</protein>
<dbReference type="OrthoDB" id="9082376at2"/>
<accession>A0A1E3FMT4</accession>
<keyword evidence="1" id="KW-0812">Transmembrane</keyword>
<keyword evidence="6" id="KW-1185">Reference proteome</keyword>
<dbReference type="RefSeq" id="WP_046197015.1">
    <property type="nucleotide sequence ID" value="NZ_AP018357.1"/>
</dbReference>
<evidence type="ECO:0008006" key="8">
    <source>
        <dbReference type="Google" id="ProtNLM"/>
    </source>
</evidence>
<keyword evidence="1" id="KW-0472">Membrane</keyword>
<evidence type="ECO:0000313" key="5">
    <source>
        <dbReference type="Proteomes" id="UP000611459"/>
    </source>
</evidence>
<feature type="transmembrane region" description="Helical" evidence="1">
    <location>
        <begin position="7"/>
        <end position="30"/>
    </location>
</feature>
<reference evidence="4 7" key="3">
    <citation type="submission" date="2021-12" db="EMBL/GenBank/DDBJ databases">
        <title>Genomic and phenotypic characterization of three Burkholderia contaminans isolates recovered from different sources.</title>
        <authorList>
            <person name="Lopez De Volder A."/>
            <person name="Fan Y."/>
            <person name="Nunvar J."/>
            <person name="Herrera T."/>
            <person name="Timp W."/>
            <person name="Degrossi J."/>
        </authorList>
    </citation>
    <scope>NUCLEOTIDE SEQUENCE [LARGE SCALE GENOMIC DNA]</scope>
    <source>
        <strain evidence="4 7">LMG 23361</strain>
    </source>
</reference>
<dbReference type="Proteomes" id="UP001220209">
    <property type="component" value="Chromosome 2"/>
</dbReference>
<keyword evidence="1" id="KW-1133">Transmembrane helix</keyword>
<feature type="transmembrane region" description="Helical" evidence="1">
    <location>
        <begin position="136"/>
        <end position="157"/>
    </location>
</feature>
<feature type="transmembrane region" description="Helical" evidence="1">
    <location>
        <begin position="75"/>
        <end position="98"/>
    </location>
</feature>
<feature type="transmembrane region" description="Helical" evidence="1">
    <location>
        <begin position="42"/>
        <end position="63"/>
    </location>
</feature>
<dbReference type="Proteomes" id="UP000611459">
    <property type="component" value="Unassembled WGS sequence"/>
</dbReference>
<evidence type="ECO:0000313" key="2">
    <source>
        <dbReference type="EMBL" id="MBK1933417.1"/>
    </source>
</evidence>
<evidence type="ECO:0000313" key="3">
    <source>
        <dbReference type="EMBL" id="MBO1833436.1"/>
    </source>
</evidence>
<feature type="transmembrane region" description="Helical" evidence="1">
    <location>
        <begin position="296"/>
        <end position="315"/>
    </location>
</feature>
<dbReference type="EMBL" id="JAGEMX010000012">
    <property type="protein sequence ID" value="MBO1833436.1"/>
    <property type="molecule type" value="Genomic_DNA"/>
</dbReference>
<feature type="transmembrane region" description="Helical" evidence="1">
    <location>
        <begin position="169"/>
        <end position="188"/>
    </location>
</feature>
<dbReference type="AlphaFoldDB" id="A0A1E3FMT4"/>
<evidence type="ECO:0000313" key="6">
    <source>
        <dbReference type="Proteomes" id="UP000664048"/>
    </source>
</evidence>
<name>A0A1E3FMT4_9BURK</name>
<reference evidence="3 6" key="2">
    <citation type="submission" date="2021-03" db="EMBL/GenBank/DDBJ databases">
        <title>Clinical course, treatment and visual outcome of an outbreak of Burkholderia contaminans endophthalmitis following cataract surgery.</title>
        <authorList>
            <person name="Lind C."/>
            <person name="Olsen K."/>
            <person name="Angelsen N.K."/>
            <person name="Krefting E.A."/>
            <person name="Fossen K."/>
            <person name="Gravningen K."/>
            <person name="Depoorter E."/>
            <person name="Vandamme P."/>
            <person name="Bertelsen G."/>
        </authorList>
    </citation>
    <scope>NUCLEOTIDE SEQUENCE [LARGE SCALE GENOMIC DNA]</scope>
    <source>
        <strain evidence="3 6">51242556</strain>
    </source>
</reference>
<evidence type="ECO:0000313" key="7">
    <source>
        <dbReference type="Proteomes" id="UP001220209"/>
    </source>
</evidence>
<feature type="transmembrane region" description="Helical" evidence="1">
    <location>
        <begin position="335"/>
        <end position="357"/>
    </location>
</feature>
<evidence type="ECO:0000256" key="1">
    <source>
        <dbReference type="SAM" id="Phobius"/>
    </source>
</evidence>
<gene>
    <name evidence="3" type="ORF">J4M89_29005</name>
    <name evidence="2" type="ORF">JIN94_26365</name>
    <name evidence="4" type="ORF">LXE91_26185</name>
</gene>
<proteinExistence type="predicted"/>